<dbReference type="Gene3D" id="2.40.50.100">
    <property type="match status" value="1"/>
</dbReference>
<dbReference type="PANTHER" id="PTHR43178:SF5">
    <property type="entry name" value="LIPOAMIDE ACYLTRANSFERASE COMPONENT OF BRANCHED-CHAIN ALPHA-KETO ACID DEHYDROGENASE COMPLEX, MITOCHONDRIAL"/>
    <property type="match status" value="1"/>
</dbReference>
<dbReference type="PANTHER" id="PTHR43178">
    <property type="entry name" value="DIHYDROLIPOAMIDE ACETYLTRANSFERASE COMPONENT OF PYRUVATE DEHYDROGENASE COMPLEX"/>
    <property type="match status" value="1"/>
</dbReference>
<name>T1C2Z7_9ZZZZ</name>
<dbReference type="GO" id="GO:0016407">
    <property type="term" value="F:acetyltransferase activity"/>
    <property type="evidence" value="ECO:0007669"/>
    <property type="project" value="TreeGrafter"/>
</dbReference>
<evidence type="ECO:0000256" key="2">
    <source>
        <dbReference type="ARBA" id="ARBA00022679"/>
    </source>
</evidence>
<organism evidence="6">
    <name type="scientific">mine drainage metagenome</name>
    <dbReference type="NCBI Taxonomy" id="410659"/>
    <lineage>
        <taxon>unclassified sequences</taxon>
        <taxon>metagenomes</taxon>
        <taxon>ecological metagenomes</taxon>
    </lineage>
</organism>
<dbReference type="GO" id="GO:0031405">
    <property type="term" value="F:lipoic acid binding"/>
    <property type="evidence" value="ECO:0007669"/>
    <property type="project" value="TreeGrafter"/>
</dbReference>
<dbReference type="InterPro" id="IPR003016">
    <property type="entry name" value="2-oxoA_DH_lipoyl-BS"/>
</dbReference>
<protein>
    <submittedName>
        <fullName evidence="6">Biotin/lipoyl attachment domain protein</fullName>
    </submittedName>
</protein>
<evidence type="ECO:0000259" key="5">
    <source>
        <dbReference type="PROSITE" id="PS50968"/>
    </source>
</evidence>
<keyword evidence="4" id="KW-0012">Acyltransferase</keyword>
<dbReference type="PROSITE" id="PS50968">
    <property type="entry name" value="BIOTINYL_LIPOYL"/>
    <property type="match status" value="1"/>
</dbReference>
<comment type="caution">
    <text evidence="6">The sequence shown here is derived from an EMBL/GenBank/DDBJ whole genome shotgun (WGS) entry which is preliminary data.</text>
</comment>
<comment type="cofactor">
    <cofactor evidence="1">
        <name>(R)-lipoate</name>
        <dbReference type="ChEBI" id="CHEBI:83088"/>
    </cofactor>
</comment>
<evidence type="ECO:0000256" key="3">
    <source>
        <dbReference type="ARBA" id="ARBA00022823"/>
    </source>
</evidence>
<sequence>MVFEFKLPDIGEGVNEGEIVKWHVKEGDILQKEQEMVEIMTDKVTVNIPSPIEGMVLKIL</sequence>
<keyword evidence="2" id="KW-0808">Transferase</keyword>
<dbReference type="EMBL" id="AUZX01001152">
    <property type="protein sequence ID" value="EQD79841.1"/>
    <property type="molecule type" value="Genomic_DNA"/>
</dbReference>
<dbReference type="InterPro" id="IPR011053">
    <property type="entry name" value="Single_hybrid_motif"/>
</dbReference>
<proteinExistence type="predicted"/>
<dbReference type="SUPFAM" id="SSF51230">
    <property type="entry name" value="Single hybrid motif"/>
    <property type="match status" value="1"/>
</dbReference>
<dbReference type="InterPro" id="IPR050743">
    <property type="entry name" value="2-oxoacid_DH_E2_comp"/>
</dbReference>
<gene>
    <name evidence="6" type="ORF">B1A_01515</name>
</gene>
<evidence type="ECO:0000256" key="1">
    <source>
        <dbReference type="ARBA" id="ARBA00001938"/>
    </source>
</evidence>
<dbReference type="PROSITE" id="PS00189">
    <property type="entry name" value="LIPOYL"/>
    <property type="match status" value="1"/>
</dbReference>
<dbReference type="CDD" id="cd06849">
    <property type="entry name" value="lipoyl_domain"/>
    <property type="match status" value="1"/>
</dbReference>
<evidence type="ECO:0000256" key="4">
    <source>
        <dbReference type="ARBA" id="ARBA00023315"/>
    </source>
</evidence>
<feature type="domain" description="Lipoyl-binding" evidence="5">
    <location>
        <begin position="2"/>
        <end position="60"/>
    </location>
</feature>
<evidence type="ECO:0000313" key="6">
    <source>
        <dbReference type="EMBL" id="EQD79841.1"/>
    </source>
</evidence>
<reference evidence="6" key="1">
    <citation type="submission" date="2013-08" db="EMBL/GenBank/DDBJ databases">
        <authorList>
            <person name="Mendez C."/>
            <person name="Richter M."/>
            <person name="Ferrer M."/>
            <person name="Sanchez J."/>
        </authorList>
    </citation>
    <scope>NUCLEOTIDE SEQUENCE</scope>
</reference>
<reference evidence="6" key="2">
    <citation type="journal article" date="2014" name="ISME J.">
        <title>Microbial stratification in low pH oxic and suboxic macroscopic growths along an acid mine drainage.</title>
        <authorList>
            <person name="Mendez-Garcia C."/>
            <person name="Mesa V."/>
            <person name="Sprenger R.R."/>
            <person name="Richter M."/>
            <person name="Diez M.S."/>
            <person name="Solano J."/>
            <person name="Bargiela R."/>
            <person name="Golyshina O.V."/>
            <person name="Manteca A."/>
            <person name="Ramos J.L."/>
            <person name="Gallego J.R."/>
            <person name="Llorente I."/>
            <person name="Martins Dos Santos V.A."/>
            <person name="Jensen O.N."/>
            <person name="Pelaez A.I."/>
            <person name="Sanchez J."/>
            <person name="Ferrer M."/>
        </authorList>
    </citation>
    <scope>NUCLEOTIDE SEQUENCE</scope>
</reference>
<dbReference type="GO" id="GO:0005737">
    <property type="term" value="C:cytoplasm"/>
    <property type="evidence" value="ECO:0007669"/>
    <property type="project" value="TreeGrafter"/>
</dbReference>
<dbReference type="InterPro" id="IPR000089">
    <property type="entry name" value="Biotin_lipoyl"/>
</dbReference>
<dbReference type="AlphaFoldDB" id="T1C2Z7"/>
<accession>T1C2Z7</accession>
<keyword evidence="3" id="KW-0450">Lipoyl</keyword>
<dbReference type="Pfam" id="PF00364">
    <property type="entry name" value="Biotin_lipoyl"/>
    <property type="match status" value="1"/>
</dbReference>